<dbReference type="EMBL" id="CAFBPB010000143">
    <property type="protein sequence ID" value="CAB5010357.1"/>
    <property type="molecule type" value="Genomic_DNA"/>
</dbReference>
<accession>A0A6J7PY93</accession>
<dbReference type="AlphaFoldDB" id="A0A6J7PY93"/>
<proteinExistence type="predicted"/>
<sequence length="53" mass="5804">MAILERATNIHRVIGMDKLEALDATDLNEQIDRLGHATFFGDVVPGRKNVAGI</sequence>
<reference evidence="1" key="1">
    <citation type="submission" date="2020-05" db="EMBL/GenBank/DDBJ databases">
        <authorList>
            <person name="Chiriac C."/>
            <person name="Salcher M."/>
            <person name="Ghai R."/>
            <person name="Kavagutti S V."/>
        </authorList>
    </citation>
    <scope>NUCLEOTIDE SEQUENCE</scope>
</reference>
<protein>
    <submittedName>
        <fullName evidence="1">Unannotated protein</fullName>
    </submittedName>
</protein>
<organism evidence="1">
    <name type="scientific">freshwater metagenome</name>
    <dbReference type="NCBI Taxonomy" id="449393"/>
    <lineage>
        <taxon>unclassified sequences</taxon>
        <taxon>metagenomes</taxon>
        <taxon>ecological metagenomes</taxon>
    </lineage>
</organism>
<name>A0A6J7PY93_9ZZZZ</name>
<gene>
    <name evidence="1" type="ORF">UFOPK4049_00996</name>
</gene>
<evidence type="ECO:0000313" key="1">
    <source>
        <dbReference type="EMBL" id="CAB5010357.1"/>
    </source>
</evidence>